<accession>A0A6J4I054</accession>
<reference evidence="1" key="1">
    <citation type="submission" date="2020-02" db="EMBL/GenBank/DDBJ databases">
        <authorList>
            <person name="Meier V. D."/>
        </authorList>
    </citation>
    <scope>NUCLEOTIDE SEQUENCE</scope>
    <source>
        <strain evidence="1">AVDCRST_MAG42</strain>
    </source>
</reference>
<protein>
    <submittedName>
        <fullName evidence="1">Uncharacterized protein</fullName>
    </submittedName>
</protein>
<feature type="non-terminal residue" evidence="1">
    <location>
        <position position="1"/>
    </location>
</feature>
<evidence type="ECO:0000313" key="1">
    <source>
        <dbReference type="EMBL" id="CAA9238068.1"/>
    </source>
</evidence>
<feature type="non-terminal residue" evidence="1">
    <location>
        <position position="69"/>
    </location>
</feature>
<gene>
    <name evidence="1" type="ORF">AVDCRST_MAG42-1536</name>
</gene>
<sequence length="69" mass="7736">EPARRHAARAPEAATSWVAGHCPHPDCDGLARHLLKRAERTPRSDRKGHHRACAFPDRDRHFADSGYSV</sequence>
<dbReference type="AlphaFoldDB" id="A0A6J4I054"/>
<dbReference type="EMBL" id="CADCTA010000060">
    <property type="protein sequence ID" value="CAA9238068.1"/>
    <property type="molecule type" value="Genomic_DNA"/>
</dbReference>
<organism evidence="1">
    <name type="scientific">uncultured Chthoniobacterales bacterium</name>
    <dbReference type="NCBI Taxonomy" id="1836801"/>
    <lineage>
        <taxon>Bacteria</taxon>
        <taxon>Pseudomonadati</taxon>
        <taxon>Verrucomicrobiota</taxon>
        <taxon>Spartobacteria</taxon>
        <taxon>Chthoniobacterales</taxon>
        <taxon>environmental samples</taxon>
    </lineage>
</organism>
<proteinExistence type="predicted"/>
<name>A0A6J4I054_9BACT</name>